<evidence type="ECO:0000313" key="7">
    <source>
        <dbReference type="EMBL" id="TCS70994.1"/>
    </source>
</evidence>
<protein>
    <submittedName>
        <fullName evidence="7">YrbI family 3-deoxy-D-manno-octulosonate 8-phosphate phosphatase</fullName>
    </submittedName>
</protein>
<evidence type="ECO:0000256" key="3">
    <source>
        <dbReference type="ARBA" id="ARBA00011881"/>
    </source>
</evidence>
<dbReference type="SFLD" id="SFLDG01138">
    <property type="entry name" value="C1.6.2:_Deoxy-d-mannose-octulo"/>
    <property type="match status" value="1"/>
</dbReference>
<evidence type="ECO:0000256" key="6">
    <source>
        <dbReference type="ARBA" id="ARBA00022842"/>
    </source>
</evidence>
<sequence>MSAGADTWPQLAHIHTIAFDFDGVFTNNKVYVTQEGLELVRCDRGDGLGINFLQSCIRRGVLNAEVFILSKEPNPVVLARAKKLKLECRHGVSDKLAFMDEYLASRNLGQQDPYRGLVFLGNDLNDLPLMSKGGWSVAPEDAHPRVKEMASAVLPWRGGEGFVRAFVEQLLGIGHMTTEEIYELVRYC</sequence>
<evidence type="ECO:0000256" key="1">
    <source>
        <dbReference type="ARBA" id="ARBA00001946"/>
    </source>
</evidence>
<dbReference type="SFLD" id="SFLDS00003">
    <property type="entry name" value="Haloacid_Dehalogenase"/>
    <property type="match status" value="1"/>
</dbReference>
<evidence type="ECO:0000256" key="5">
    <source>
        <dbReference type="ARBA" id="ARBA00022801"/>
    </source>
</evidence>
<dbReference type="Gene3D" id="3.40.50.1000">
    <property type="entry name" value="HAD superfamily/HAD-like"/>
    <property type="match status" value="1"/>
</dbReference>
<evidence type="ECO:0000256" key="2">
    <source>
        <dbReference type="ARBA" id="ARBA00005893"/>
    </source>
</evidence>
<dbReference type="Pfam" id="PF08282">
    <property type="entry name" value="Hydrolase_3"/>
    <property type="match status" value="1"/>
</dbReference>
<proteinExistence type="inferred from homology"/>
<organism evidence="7 8">
    <name type="scientific">Sulfuritortus calidifontis</name>
    <dbReference type="NCBI Taxonomy" id="1914471"/>
    <lineage>
        <taxon>Bacteria</taxon>
        <taxon>Pseudomonadati</taxon>
        <taxon>Pseudomonadota</taxon>
        <taxon>Betaproteobacteria</taxon>
        <taxon>Nitrosomonadales</taxon>
        <taxon>Thiobacillaceae</taxon>
        <taxon>Sulfuritortus</taxon>
    </lineage>
</organism>
<dbReference type="InterPro" id="IPR010023">
    <property type="entry name" value="KdsC_fam"/>
</dbReference>
<dbReference type="PANTHER" id="PTHR21485">
    <property type="entry name" value="HAD SUPERFAMILY MEMBERS CMAS AND KDSC"/>
    <property type="match status" value="1"/>
</dbReference>
<dbReference type="GO" id="GO:0046872">
    <property type="term" value="F:metal ion binding"/>
    <property type="evidence" value="ECO:0007669"/>
    <property type="project" value="UniProtKB-KW"/>
</dbReference>
<comment type="cofactor">
    <cofactor evidence="1">
        <name>Mg(2+)</name>
        <dbReference type="ChEBI" id="CHEBI:18420"/>
    </cofactor>
</comment>
<dbReference type="InterPro" id="IPR050793">
    <property type="entry name" value="CMP-NeuNAc_synthase"/>
</dbReference>
<evidence type="ECO:0000313" key="8">
    <source>
        <dbReference type="Proteomes" id="UP000295135"/>
    </source>
</evidence>
<comment type="subunit">
    <text evidence="3">Homotetramer.</text>
</comment>
<dbReference type="OrthoDB" id="9792539at2"/>
<dbReference type="SFLD" id="SFLDG01136">
    <property type="entry name" value="C1.6:_Phosphoserine_Phosphatas"/>
    <property type="match status" value="1"/>
</dbReference>
<dbReference type="InterPro" id="IPR023214">
    <property type="entry name" value="HAD_sf"/>
</dbReference>
<evidence type="ECO:0000256" key="4">
    <source>
        <dbReference type="ARBA" id="ARBA00022723"/>
    </source>
</evidence>
<name>A0A4R3JWE2_9PROT</name>
<gene>
    <name evidence="7" type="ORF">EDC61_1129</name>
</gene>
<dbReference type="GO" id="GO:0016788">
    <property type="term" value="F:hydrolase activity, acting on ester bonds"/>
    <property type="evidence" value="ECO:0007669"/>
    <property type="project" value="InterPro"/>
</dbReference>
<dbReference type="Proteomes" id="UP000295135">
    <property type="component" value="Unassembled WGS sequence"/>
</dbReference>
<accession>A0A4R3JWE2</accession>
<dbReference type="GO" id="GO:0008781">
    <property type="term" value="F:N-acylneuraminate cytidylyltransferase activity"/>
    <property type="evidence" value="ECO:0007669"/>
    <property type="project" value="TreeGrafter"/>
</dbReference>
<dbReference type="AlphaFoldDB" id="A0A4R3JWE2"/>
<dbReference type="RefSeq" id="WP_126463556.1">
    <property type="nucleotide sequence ID" value="NZ_AP018721.1"/>
</dbReference>
<dbReference type="PANTHER" id="PTHR21485:SF3">
    <property type="entry name" value="N-ACYLNEURAMINATE CYTIDYLYLTRANSFERASE"/>
    <property type="match status" value="1"/>
</dbReference>
<comment type="similarity">
    <text evidence="2">Belongs to the KdsC family.</text>
</comment>
<dbReference type="SUPFAM" id="SSF56784">
    <property type="entry name" value="HAD-like"/>
    <property type="match status" value="1"/>
</dbReference>
<keyword evidence="6" id="KW-0460">Magnesium</keyword>
<keyword evidence="5" id="KW-0378">Hydrolase</keyword>
<comment type="caution">
    <text evidence="7">The sequence shown here is derived from an EMBL/GenBank/DDBJ whole genome shotgun (WGS) entry which is preliminary data.</text>
</comment>
<keyword evidence="8" id="KW-1185">Reference proteome</keyword>
<dbReference type="InterPro" id="IPR036412">
    <property type="entry name" value="HAD-like_sf"/>
</dbReference>
<reference evidence="7 8" key="1">
    <citation type="submission" date="2019-03" db="EMBL/GenBank/DDBJ databases">
        <title>Genomic Encyclopedia of Type Strains, Phase IV (KMG-IV): sequencing the most valuable type-strain genomes for metagenomic binning, comparative biology and taxonomic classification.</title>
        <authorList>
            <person name="Goeker M."/>
        </authorList>
    </citation>
    <scope>NUCLEOTIDE SEQUENCE [LARGE SCALE GENOMIC DNA]</scope>
    <source>
        <strain evidence="7 8">DSM 103923</strain>
    </source>
</reference>
<dbReference type="EMBL" id="SLZY01000012">
    <property type="protein sequence ID" value="TCS70994.1"/>
    <property type="molecule type" value="Genomic_DNA"/>
</dbReference>
<keyword evidence="4" id="KW-0479">Metal-binding</keyword>